<reference evidence="5" key="1">
    <citation type="submission" date="2025-08" db="UniProtKB">
        <authorList>
            <consortium name="RefSeq"/>
        </authorList>
    </citation>
    <scope>IDENTIFICATION</scope>
    <source>
        <tissue evidence="5">Whole sample</tissue>
    </source>
</reference>
<evidence type="ECO:0000313" key="4">
    <source>
        <dbReference type="Proteomes" id="UP000694844"/>
    </source>
</evidence>
<dbReference type="KEGG" id="cvn:111125786"/>
<protein>
    <submittedName>
        <fullName evidence="5">Uncharacterized protein LOC111125786 isoform X1</fullName>
    </submittedName>
</protein>
<keyword evidence="2" id="KW-0472">Membrane</keyword>
<keyword evidence="2" id="KW-0812">Transmembrane</keyword>
<feature type="compositionally biased region" description="Basic and acidic residues" evidence="1">
    <location>
        <begin position="326"/>
        <end position="335"/>
    </location>
</feature>
<dbReference type="RefSeq" id="XP_022325615.1">
    <property type="nucleotide sequence ID" value="XM_022469907.1"/>
</dbReference>
<evidence type="ECO:0000256" key="3">
    <source>
        <dbReference type="SAM" id="SignalP"/>
    </source>
</evidence>
<keyword evidence="3" id="KW-0732">Signal</keyword>
<feature type="transmembrane region" description="Helical" evidence="2">
    <location>
        <begin position="289"/>
        <end position="313"/>
    </location>
</feature>
<evidence type="ECO:0000256" key="1">
    <source>
        <dbReference type="SAM" id="MobiDB-lite"/>
    </source>
</evidence>
<organism evidence="4 5">
    <name type="scientific">Crassostrea virginica</name>
    <name type="common">Eastern oyster</name>
    <dbReference type="NCBI Taxonomy" id="6565"/>
    <lineage>
        <taxon>Eukaryota</taxon>
        <taxon>Metazoa</taxon>
        <taxon>Spiralia</taxon>
        <taxon>Lophotrochozoa</taxon>
        <taxon>Mollusca</taxon>
        <taxon>Bivalvia</taxon>
        <taxon>Autobranchia</taxon>
        <taxon>Pteriomorphia</taxon>
        <taxon>Ostreida</taxon>
        <taxon>Ostreoidea</taxon>
        <taxon>Ostreidae</taxon>
        <taxon>Crassostrea</taxon>
    </lineage>
</organism>
<dbReference type="GeneID" id="111125786"/>
<dbReference type="AlphaFoldDB" id="A0A8B8DD57"/>
<dbReference type="OrthoDB" id="6204338at2759"/>
<feature type="chain" id="PRO_5034055560" evidence="3">
    <location>
        <begin position="28"/>
        <end position="378"/>
    </location>
</feature>
<gene>
    <name evidence="5" type="primary">LOC111125786</name>
</gene>
<dbReference type="Proteomes" id="UP000694844">
    <property type="component" value="Chromosome 3"/>
</dbReference>
<feature type="signal peptide" evidence="3">
    <location>
        <begin position="1"/>
        <end position="27"/>
    </location>
</feature>
<accession>A0A8B8DD57</accession>
<name>A0A8B8DD57_CRAVI</name>
<evidence type="ECO:0000256" key="2">
    <source>
        <dbReference type="SAM" id="Phobius"/>
    </source>
</evidence>
<feature type="region of interest" description="Disordered" evidence="1">
    <location>
        <begin position="321"/>
        <end position="344"/>
    </location>
</feature>
<keyword evidence="4" id="KW-1185">Reference proteome</keyword>
<keyword evidence="2" id="KW-1133">Transmembrane helix</keyword>
<proteinExistence type="predicted"/>
<sequence>MICPKRQYRMGHLNCFTLLFLPMLLEAAGPTNWTLTKDQCQSRYDSELVPWGYINFHNLSGDLVKELGQNQAGWIDGRVQNLGCHGEGTSEKCLTMTSSFQPKDQRKPFVCVGSNKIDVNFTKIPYEDALQACNTKKFPIDGMTAYAISLRINRQPSQTPVETFWLPNGEMNKNQEILCTFILTHEHHVERNVSDCSVHRLGICINNTYIPDYQLTNILEVTQNITLTTRVMAAGTLRDSLKNNSLTVTKGLGANGHAEYFKDTQTELATDIRVEDTPDDNRTLGIKDFMFFGVPCVSFLLSVMTLFMGIFLWKKMKAMTTAPKSPTEKKPEKRSEKKPRRLPSYERITEINRELSTRVKVLNFSDENPYTRIQAEMV</sequence>
<evidence type="ECO:0000313" key="5">
    <source>
        <dbReference type="RefSeq" id="XP_022325615.1"/>
    </source>
</evidence>